<dbReference type="EMBL" id="CP048711">
    <property type="protein sequence ID" value="QIB64732.1"/>
    <property type="molecule type" value="Genomic_DNA"/>
</dbReference>
<evidence type="ECO:0000256" key="1">
    <source>
        <dbReference type="SAM" id="MobiDB-lite"/>
    </source>
</evidence>
<accession>A0A6C0TY22</accession>
<keyword evidence="3" id="KW-1185">Reference proteome</keyword>
<dbReference type="KEGG" id="kim:G3T16_04335"/>
<reference evidence="2 3" key="1">
    <citation type="submission" date="2020-02" db="EMBL/GenBank/DDBJ databases">
        <title>Genome sequencing for Kineobactrum sp. M2.</title>
        <authorList>
            <person name="Park S.-J."/>
        </authorList>
    </citation>
    <scope>NUCLEOTIDE SEQUENCE [LARGE SCALE GENOMIC DNA]</scope>
    <source>
        <strain evidence="2 3">M2</strain>
    </source>
</reference>
<protein>
    <submittedName>
        <fullName evidence="2">Uncharacterized protein</fullName>
    </submittedName>
</protein>
<organism evidence="2 3">
    <name type="scientific">Kineobactrum salinum</name>
    <dbReference type="NCBI Taxonomy" id="2708301"/>
    <lineage>
        <taxon>Bacteria</taxon>
        <taxon>Pseudomonadati</taxon>
        <taxon>Pseudomonadota</taxon>
        <taxon>Gammaproteobacteria</taxon>
        <taxon>Cellvibrionales</taxon>
        <taxon>Halieaceae</taxon>
        <taxon>Kineobactrum</taxon>
    </lineage>
</organism>
<evidence type="ECO:0000313" key="2">
    <source>
        <dbReference type="EMBL" id="QIB64732.1"/>
    </source>
</evidence>
<gene>
    <name evidence="2" type="ORF">G3T16_04335</name>
</gene>
<dbReference type="AlphaFoldDB" id="A0A6C0TY22"/>
<feature type="compositionally biased region" description="Basic and acidic residues" evidence="1">
    <location>
        <begin position="1"/>
        <end position="12"/>
    </location>
</feature>
<feature type="region of interest" description="Disordered" evidence="1">
    <location>
        <begin position="102"/>
        <end position="122"/>
    </location>
</feature>
<sequence>MNDTDESNKQTLDKPTTGPKRRAFVKTAAGAALLSTVVSRPVWASHCSISGNLSGNLSGQHDEEPCTLVSYSPGGWLNGSANHNGLWEHTGLNPQTPVARLLGPINTSDGPSTREDKKKPGLGAESTIADALGGGNHGWERQCASAALNALLWENLLLACEGDPGGCSILDKVDPEFYFPYTLGDIQAVYQGGPNGTYLSLWEQSQTID</sequence>
<dbReference type="InterPro" id="IPR006311">
    <property type="entry name" value="TAT_signal"/>
</dbReference>
<feature type="region of interest" description="Disordered" evidence="1">
    <location>
        <begin position="1"/>
        <end position="20"/>
    </location>
</feature>
<dbReference type="RefSeq" id="WP_163493982.1">
    <property type="nucleotide sequence ID" value="NZ_CP048711.1"/>
</dbReference>
<evidence type="ECO:0000313" key="3">
    <source>
        <dbReference type="Proteomes" id="UP000477680"/>
    </source>
</evidence>
<proteinExistence type="predicted"/>
<name>A0A6C0TY22_9GAMM</name>
<dbReference type="PROSITE" id="PS51318">
    <property type="entry name" value="TAT"/>
    <property type="match status" value="1"/>
</dbReference>
<dbReference type="Proteomes" id="UP000477680">
    <property type="component" value="Chromosome"/>
</dbReference>